<dbReference type="RefSeq" id="WP_014796475.1">
    <property type="nucleotide sequence ID" value="NC_018018.1"/>
</dbReference>
<organism evidence="2 3">
    <name type="scientific">Bernardetia litoralis (strain ATCC 23117 / DSM 6794 / NBRC 15988 / NCIMB 1366 / Fx l1 / Sio-4)</name>
    <name type="common">Flexibacter litoralis</name>
    <dbReference type="NCBI Taxonomy" id="880071"/>
    <lineage>
        <taxon>Bacteria</taxon>
        <taxon>Pseudomonadati</taxon>
        <taxon>Bacteroidota</taxon>
        <taxon>Cytophagia</taxon>
        <taxon>Cytophagales</taxon>
        <taxon>Bernardetiaceae</taxon>
        <taxon>Bernardetia</taxon>
    </lineage>
</organism>
<protein>
    <recommendedName>
        <fullName evidence="1">SiaC family regulatory phosphoprotein domain-containing protein</fullName>
    </recommendedName>
</protein>
<dbReference type="KEGG" id="fli:Fleli_0548"/>
<sequence>MENFFFKGQKFTPTIDFNGETGILSIEGQSYPEHAEEIFAPVFDWLDRYLQTPNRIIILNFELSYFNTATSRRFQDLLETLEIYKSEKGGNVTINWHYREDDYDMLENGEDYIESIDLDINLVSVKHSEE</sequence>
<dbReference type="EMBL" id="CP003345">
    <property type="protein sequence ID" value="AFM03015.1"/>
    <property type="molecule type" value="Genomic_DNA"/>
</dbReference>
<feature type="domain" description="SiaC family regulatory phosphoprotein" evidence="1">
    <location>
        <begin position="7"/>
        <end position="124"/>
    </location>
</feature>
<accession>I4AGD0</accession>
<gene>
    <name evidence="2" type="ordered locus">Fleli_0548</name>
</gene>
<dbReference type="STRING" id="880071.Fleli_0548"/>
<evidence type="ECO:0000313" key="2">
    <source>
        <dbReference type="EMBL" id="AFM03015.1"/>
    </source>
</evidence>
<keyword evidence="3" id="KW-1185">Reference proteome</keyword>
<proteinExistence type="predicted"/>
<evidence type="ECO:0000313" key="3">
    <source>
        <dbReference type="Proteomes" id="UP000006054"/>
    </source>
</evidence>
<reference evidence="3" key="1">
    <citation type="submission" date="2012-06" db="EMBL/GenBank/DDBJ databases">
        <title>The complete genome of Flexibacter litoralis DSM 6794.</title>
        <authorList>
            <person name="Lucas S."/>
            <person name="Copeland A."/>
            <person name="Lapidus A."/>
            <person name="Glavina del Rio T."/>
            <person name="Dalin E."/>
            <person name="Tice H."/>
            <person name="Bruce D."/>
            <person name="Goodwin L."/>
            <person name="Pitluck S."/>
            <person name="Peters L."/>
            <person name="Ovchinnikova G."/>
            <person name="Lu M."/>
            <person name="Kyrpides N."/>
            <person name="Mavromatis K."/>
            <person name="Ivanova N."/>
            <person name="Brettin T."/>
            <person name="Detter J.C."/>
            <person name="Han C."/>
            <person name="Larimer F."/>
            <person name="Land M."/>
            <person name="Hauser L."/>
            <person name="Markowitz V."/>
            <person name="Cheng J.-F."/>
            <person name="Hugenholtz P."/>
            <person name="Woyke T."/>
            <person name="Wu D."/>
            <person name="Spring S."/>
            <person name="Lang E."/>
            <person name="Kopitz M."/>
            <person name="Brambilla E."/>
            <person name="Klenk H.-P."/>
            <person name="Eisen J.A."/>
        </authorList>
    </citation>
    <scope>NUCLEOTIDE SEQUENCE [LARGE SCALE GENOMIC DNA]</scope>
    <source>
        <strain evidence="3">ATCC 23117 / DSM 6794 / NBRC 15988 / NCIMB 1366 / Sio-4</strain>
    </source>
</reference>
<name>I4AGD0_BERLS</name>
<dbReference type="HOGENOM" id="CLU_129198_0_0_10"/>
<dbReference type="eggNOG" id="ENOG50312WH">
    <property type="taxonomic scope" value="Bacteria"/>
</dbReference>
<dbReference type="AlphaFoldDB" id="I4AGD0"/>
<evidence type="ECO:0000259" key="1">
    <source>
        <dbReference type="Pfam" id="PF09345"/>
    </source>
</evidence>
<dbReference type="Pfam" id="PF09345">
    <property type="entry name" value="SiaC"/>
    <property type="match status" value="1"/>
</dbReference>
<dbReference type="InterPro" id="IPR018530">
    <property type="entry name" value="SiaC"/>
</dbReference>
<dbReference type="Proteomes" id="UP000006054">
    <property type="component" value="Chromosome"/>
</dbReference>
<dbReference type="OrthoDB" id="5297629at2"/>